<dbReference type="InterPro" id="IPR003172">
    <property type="entry name" value="ML_dom"/>
</dbReference>
<dbReference type="InterPro" id="IPR014756">
    <property type="entry name" value="Ig_E-set"/>
</dbReference>
<dbReference type="EMBL" id="NCKU01008249">
    <property type="protein sequence ID" value="RWS02034.1"/>
    <property type="molecule type" value="Genomic_DNA"/>
</dbReference>
<reference evidence="6" key="2">
    <citation type="submission" date="2018-11" db="EMBL/GenBank/DDBJ databases">
        <title>Trombidioid mite genomics.</title>
        <authorList>
            <person name="Dong X."/>
        </authorList>
    </citation>
    <scope>NUCLEOTIDE SEQUENCE</scope>
    <source>
        <strain evidence="6">UoL-WK</strain>
    </source>
</reference>
<comment type="similarity">
    <text evidence="2">Belongs to the NPC2 family.</text>
</comment>
<dbReference type="Pfam" id="PF02221">
    <property type="entry name" value="E1_DerP2_DerF2"/>
    <property type="match status" value="1"/>
</dbReference>
<dbReference type="SMART" id="SM00737">
    <property type="entry name" value="ML"/>
    <property type="match status" value="1"/>
</dbReference>
<evidence type="ECO:0000313" key="7">
    <source>
        <dbReference type="Proteomes" id="UP000285301"/>
    </source>
</evidence>
<comment type="caution">
    <text evidence="6">The sequence shown here is derived from an EMBL/GenBank/DDBJ whole genome shotgun (WGS) entry which is preliminary data.</text>
</comment>
<keyword evidence="3" id="KW-0964">Secreted</keyword>
<evidence type="ECO:0000256" key="3">
    <source>
        <dbReference type="ARBA" id="ARBA00022525"/>
    </source>
</evidence>
<dbReference type="STRING" id="1965070.A0A3S3Q258"/>
<proteinExistence type="inferred from homology"/>
<evidence type="ECO:0000259" key="4">
    <source>
        <dbReference type="SMART" id="SM00737"/>
    </source>
</evidence>
<name>A0A3S3Q258_9ACAR</name>
<feature type="domain" description="MD-2-related lipid-recognition" evidence="4">
    <location>
        <begin position="73"/>
        <end position="189"/>
    </location>
</feature>
<keyword evidence="7" id="KW-1185">Reference proteome</keyword>
<reference evidence="6 7" key="1">
    <citation type="journal article" date="2018" name="Gigascience">
        <title>Genomes of trombidid mites reveal novel predicted allergens and laterally-transferred genes associated with secondary metabolism.</title>
        <authorList>
            <person name="Dong X."/>
            <person name="Chaisiri K."/>
            <person name="Xia D."/>
            <person name="Armstrong S.D."/>
            <person name="Fang Y."/>
            <person name="Donnelly M.J."/>
            <person name="Kadowaki T."/>
            <person name="McGarry J.W."/>
            <person name="Darby A.C."/>
            <person name="Makepeace B.L."/>
        </authorList>
    </citation>
    <scope>NUCLEOTIDE SEQUENCE [LARGE SCALE GENOMIC DNA]</scope>
    <source>
        <strain evidence="6">UoL-WK</strain>
    </source>
</reference>
<dbReference type="AlphaFoldDB" id="A0A3S3Q258"/>
<evidence type="ECO:0000256" key="1">
    <source>
        <dbReference type="ARBA" id="ARBA00004613"/>
    </source>
</evidence>
<dbReference type="FunFam" id="2.60.40.770:FF:000001">
    <property type="entry name" value="NPC intracellular cholesterol transporter 2"/>
    <property type="match status" value="1"/>
</dbReference>
<evidence type="ECO:0000256" key="2">
    <source>
        <dbReference type="ARBA" id="ARBA00006370"/>
    </source>
</evidence>
<sequence>MHSFSIKGNRELCKLSYRNSLLNAAISRYDSVFKAVCAVLHIRYFFEFDVLFHFEFKNESHFQFALHFFRIDFTKRGNGEAIALHCDVCERDPCELVKGKKAKIEFHFVPSYETVTFGAAASVFGFDMDLPVDDPVACSKYIECPLKPGKVNVFKYDLDIDESYPSMSVNVKLNLKSGNEHIACASTSISIVDSEDVKPHDEF</sequence>
<evidence type="ECO:0000313" key="6">
    <source>
        <dbReference type="EMBL" id="RWS02041.1"/>
    </source>
</evidence>
<dbReference type="EMBL" id="NCKU01008246">
    <property type="protein sequence ID" value="RWS02041.1"/>
    <property type="molecule type" value="Genomic_DNA"/>
</dbReference>
<dbReference type="SUPFAM" id="SSF81296">
    <property type="entry name" value="E set domains"/>
    <property type="match status" value="1"/>
</dbReference>
<protein>
    <submittedName>
        <fullName evidence="6">Epididymal secretory protein E1-like protein</fullName>
    </submittedName>
</protein>
<dbReference type="OrthoDB" id="6490559at2759"/>
<organism evidence="6 7">
    <name type="scientific">Dinothrombium tinctorium</name>
    <dbReference type="NCBI Taxonomy" id="1965070"/>
    <lineage>
        <taxon>Eukaryota</taxon>
        <taxon>Metazoa</taxon>
        <taxon>Ecdysozoa</taxon>
        <taxon>Arthropoda</taxon>
        <taxon>Chelicerata</taxon>
        <taxon>Arachnida</taxon>
        <taxon>Acari</taxon>
        <taxon>Acariformes</taxon>
        <taxon>Trombidiformes</taxon>
        <taxon>Prostigmata</taxon>
        <taxon>Anystina</taxon>
        <taxon>Parasitengona</taxon>
        <taxon>Trombidioidea</taxon>
        <taxon>Trombidiidae</taxon>
        <taxon>Dinothrombium</taxon>
    </lineage>
</organism>
<comment type="subcellular location">
    <subcellularLocation>
        <location evidence="1">Secreted</location>
    </subcellularLocation>
</comment>
<dbReference type="GO" id="GO:0005576">
    <property type="term" value="C:extracellular region"/>
    <property type="evidence" value="ECO:0007669"/>
    <property type="project" value="UniProtKB-SubCell"/>
</dbReference>
<dbReference type="Gene3D" id="2.60.40.770">
    <property type="match status" value="1"/>
</dbReference>
<dbReference type="Proteomes" id="UP000285301">
    <property type="component" value="Unassembled WGS sequence"/>
</dbReference>
<accession>A0A3S3Q258</accession>
<evidence type="ECO:0000313" key="5">
    <source>
        <dbReference type="EMBL" id="RWS02034.1"/>
    </source>
</evidence>
<gene>
    <name evidence="6" type="ORF">B4U79_16653</name>
    <name evidence="5" type="ORF">B4U79_16655</name>
</gene>